<protein>
    <recommendedName>
        <fullName evidence="1">ATPase AAA-type core domain-containing protein</fullName>
    </recommendedName>
</protein>
<sequence>MVKLQFNPGPSKEVPESKCSKKVEVSLNPFEAENIEPSTLNNYIRTKDLVGLENTRYILNEWYRKSLLDKCNKFLLIIGPTGCGKTTLVESFCIEESIQLYSVRNDLSKKELLKEIIQFSNNRQNFFEKKSTSKLILIDEYQNGQHDTLSITDIENLFEFRKKFSPKTNVFEDFTTNVNIPPVLIISGDSKGNKLSELKKLTQTYYINELNKYVIKSWITKETDIDSSTLETVINKCGSDKRLLLNTIKFLKNKVGNYLCSFYKDTELNQFEFIERLFDNLEQINILEVYKNYETDGYLLSNLVHENYIDYTNDIYNIADAANSMSLADTYQTDMYDSTKIFFPEIHCTLSVYVPSYYARSNIKNNKCQLRSSVFNNRYNIFLNNKKAIIKINELLKHKELPLSILDILFIKKFLTYDLIKSKTLSKYQIDFLQDILGLFVDHKVSSMELIYKHFTDFKGTDQTKTKKFTLKFIEKIKY</sequence>
<dbReference type="GO" id="GO:0003677">
    <property type="term" value="F:DNA binding"/>
    <property type="evidence" value="ECO:0007669"/>
    <property type="project" value="InterPro"/>
</dbReference>
<dbReference type="InterPro" id="IPR008921">
    <property type="entry name" value="DNA_pol3_clamp-load_cplx_C"/>
</dbReference>
<evidence type="ECO:0000259" key="1">
    <source>
        <dbReference type="Pfam" id="PF00004"/>
    </source>
</evidence>
<dbReference type="AlphaFoldDB" id="A0A6C0I9E1"/>
<dbReference type="GO" id="GO:0006260">
    <property type="term" value="P:DNA replication"/>
    <property type="evidence" value="ECO:0007669"/>
    <property type="project" value="InterPro"/>
</dbReference>
<organism evidence="2">
    <name type="scientific">viral metagenome</name>
    <dbReference type="NCBI Taxonomy" id="1070528"/>
    <lineage>
        <taxon>unclassified sequences</taxon>
        <taxon>metagenomes</taxon>
        <taxon>organismal metagenomes</taxon>
    </lineage>
</organism>
<dbReference type="InterPro" id="IPR027417">
    <property type="entry name" value="P-loop_NTPase"/>
</dbReference>
<name>A0A6C0I9E1_9ZZZZ</name>
<accession>A0A6C0I9E1</accession>
<feature type="domain" description="ATPase AAA-type core" evidence="1">
    <location>
        <begin position="75"/>
        <end position="141"/>
    </location>
</feature>
<dbReference type="GO" id="GO:0016887">
    <property type="term" value="F:ATP hydrolysis activity"/>
    <property type="evidence" value="ECO:0007669"/>
    <property type="project" value="InterPro"/>
</dbReference>
<reference evidence="2" key="1">
    <citation type="journal article" date="2020" name="Nature">
        <title>Giant virus diversity and host interactions through global metagenomics.</title>
        <authorList>
            <person name="Schulz F."/>
            <person name="Roux S."/>
            <person name="Paez-Espino D."/>
            <person name="Jungbluth S."/>
            <person name="Walsh D.A."/>
            <person name="Denef V.J."/>
            <person name="McMahon K.D."/>
            <person name="Konstantinidis K.T."/>
            <person name="Eloe-Fadrosh E.A."/>
            <person name="Kyrpides N.C."/>
            <person name="Woyke T."/>
        </authorList>
    </citation>
    <scope>NUCLEOTIDE SEQUENCE</scope>
    <source>
        <strain evidence="2">GVMAG-M-3300023184-53</strain>
    </source>
</reference>
<proteinExistence type="predicted"/>
<dbReference type="Gene3D" id="3.40.50.300">
    <property type="entry name" value="P-loop containing nucleotide triphosphate hydrolases"/>
    <property type="match status" value="1"/>
</dbReference>
<evidence type="ECO:0000313" key="2">
    <source>
        <dbReference type="EMBL" id="QHT89220.1"/>
    </source>
</evidence>
<dbReference type="SUPFAM" id="SSF52540">
    <property type="entry name" value="P-loop containing nucleoside triphosphate hydrolases"/>
    <property type="match status" value="1"/>
</dbReference>
<dbReference type="SUPFAM" id="SSF48019">
    <property type="entry name" value="post-AAA+ oligomerization domain-like"/>
    <property type="match status" value="1"/>
</dbReference>
<dbReference type="Gene3D" id="1.20.272.10">
    <property type="match status" value="1"/>
</dbReference>
<dbReference type="EMBL" id="MN740137">
    <property type="protein sequence ID" value="QHT89220.1"/>
    <property type="molecule type" value="Genomic_DNA"/>
</dbReference>
<dbReference type="GO" id="GO:0005524">
    <property type="term" value="F:ATP binding"/>
    <property type="evidence" value="ECO:0007669"/>
    <property type="project" value="InterPro"/>
</dbReference>
<dbReference type="InterPro" id="IPR003959">
    <property type="entry name" value="ATPase_AAA_core"/>
</dbReference>
<dbReference type="Pfam" id="PF00004">
    <property type="entry name" value="AAA"/>
    <property type="match status" value="1"/>
</dbReference>